<dbReference type="SMART" id="SM00248">
    <property type="entry name" value="ANK"/>
    <property type="match status" value="5"/>
</dbReference>
<evidence type="ECO:0000256" key="2">
    <source>
        <dbReference type="SAM" id="MobiDB-lite"/>
    </source>
</evidence>
<proteinExistence type="predicted"/>
<keyword evidence="1" id="KW-0040">ANK repeat</keyword>
<feature type="repeat" description="ANK" evidence="1">
    <location>
        <begin position="134"/>
        <end position="166"/>
    </location>
</feature>
<accession>A0A061J651</accession>
<gene>
    <name evidence="3" type="ORF">TRSC58_02455</name>
</gene>
<reference evidence="3 4" key="1">
    <citation type="submission" date="2013-07" db="EMBL/GenBank/DDBJ databases">
        <authorList>
            <person name="Stoco P.H."/>
            <person name="Wagner G."/>
            <person name="Gerber A."/>
            <person name="Zaha A."/>
            <person name="Thompson C."/>
            <person name="Bartholomeu D.C."/>
            <person name="Luckemeyer D.D."/>
            <person name="Bahia D."/>
            <person name="Loreto E."/>
            <person name="Prestes E.B."/>
            <person name="Lima F.M."/>
            <person name="Rodrigues-Luiz G."/>
            <person name="Vallejo G.A."/>
            <person name="Filho J.F."/>
            <person name="Monteiro K.M."/>
            <person name="Tyler K.M."/>
            <person name="de Almeida L.G."/>
            <person name="Ortiz M.F."/>
            <person name="Siervo M.A."/>
            <person name="de Moraes M.H."/>
            <person name="Cunha O.L."/>
            <person name="Mendonca-Neto R."/>
            <person name="Silva R."/>
            <person name="Teixeira S.M."/>
            <person name="Murta S.M."/>
            <person name="Sincero T.C."/>
            <person name="Mendes T.A."/>
            <person name="Urmenyi T.P."/>
            <person name="Silva V.G."/>
            <person name="da Rocha W.D."/>
            <person name="Andersson B."/>
            <person name="Romanha A.J."/>
            <person name="Steindel M."/>
            <person name="de Vasconcelos A.T."/>
            <person name="Grisard E.C."/>
        </authorList>
    </citation>
    <scope>NUCLEOTIDE SEQUENCE [LARGE SCALE GENOMIC DNA]</scope>
    <source>
        <strain evidence="3 4">SC58</strain>
    </source>
</reference>
<dbReference type="VEuPathDB" id="TriTrypDB:TRSC58_02455"/>
<dbReference type="Proteomes" id="UP000031737">
    <property type="component" value="Unassembled WGS sequence"/>
</dbReference>
<dbReference type="Gene3D" id="1.25.40.20">
    <property type="entry name" value="Ankyrin repeat-containing domain"/>
    <property type="match status" value="2"/>
</dbReference>
<feature type="region of interest" description="Disordered" evidence="2">
    <location>
        <begin position="291"/>
        <end position="317"/>
    </location>
</feature>
<feature type="compositionally biased region" description="Basic and acidic residues" evidence="2">
    <location>
        <begin position="292"/>
        <end position="302"/>
    </location>
</feature>
<name>A0A061J651_TRYRA</name>
<dbReference type="InterPro" id="IPR036770">
    <property type="entry name" value="Ankyrin_rpt-contain_sf"/>
</dbReference>
<feature type="region of interest" description="Disordered" evidence="2">
    <location>
        <begin position="255"/>
        <end position="274"/>
    </location>
</feature>
<dbReference type="InterPro" id="IPR002110">
    <property type="entry name" value="Ankyrin_rpt"/>
</dbReference>
<dbReference type="PANTHER" id="PTHR24118">
    <property type="entry name" value="POTE ANKYRIN DOMAIN"/>
    <property type="match status" value="1"/>
</dbReference>
<keyword evidence="4" id="KW-1185">Reference proteome</keyword>
<evidence type="ECO:0000313" key="4">
    <source>
        <dbReference type="Proteomes" id="UP000031737"/>
    </source>
</evidence>
<feature type="repeat" description="ANK" evidence="1">
    <location>
        <begin position="67"/>
        <end position="99"/>
    </location>
</feature>
<dbReference type="PROSITE" id="PS50297">
    <property type="entry name" value="ANK_REP_REGION"/>
    <property type="match status" value="4"/>
</dbReference>
<dbReference type="PROSITE" id="PS50088">
    <property type="entry name" value="ANK_REPEAT"/>
    <property type="match status" value="4"/>
</dbReference>
<dbReference type="Pfam" id="PF00023">
    <property type="entry name" value="Ank"/>
    <property type="match status" value="1"/>
</dbReference>
<dbReference type="AlphaFoldDB" id="A0A061J651"/>
<evidence type="ECO:0000256" key="1">
    <source>
        <dbReference type="PROSITE-ProRule" id="PRU00023"/>
    </source>
</evidence>
<organism evidence="3 4">
    <name type="scientific">Trypanosoma rangeli SC58</name>
    <dbReference type="NCBI Taxonomy" id="429131"/>
    <lineage>
        <taxon>Eukaryota</taxon>
        <taxon>Discoba</taxon>
        <taxon>Euglenozoa</taxon>
        <taxon>Kinetoplastea</taxon>
        <taxon>Metakinetoplastina</taxon>
        <taxon>Trypanosomatida</taxon>
        <taxon>Trypanosomatidae</taxon>
        <taxon>Trypanosoma</taxon>
        <taxon>Herpetosoma</taxon>
    </lineage>
</organism>
<feature type="repeat" description="ANK" evidence="1">
    <location>
        <begin position="101"/>
        <end position="133"/>
    </location>
</feature>
<dbReference type="PRINTS" id="PR01415">
    <property type="entry name" value="ANKYRIN"/>
</dbReference>
<protein>
    <submittedName>
        <fullName evidence="3">Ankyrin</fullName>
    </submittedName>
</protein>
<sequence length="340" mass="37138">MDHRVFGFIEREDCAAIQQEFSEENVNFVNTDGYTPLYYASMKKNVGTRTVEQLLSLGAEVDLKGFDDETPLYIACFNGKIKVVLLLLENGANVNTKNGRDNETPLHVAARIDNCALIALLVERGANLDAQNSRGETPLYLAAKAGFHNAVYQLMNAGADVNICDVDGKDPLYVASERRLKHVVILLKSSLQGLVIAKAVADKELQLRPPLIKSTELILDEAEKDAAAGRPIHHAFLLSKSVKEPKPLEIVQITVPHPKTGPRNPFAAPPSGPCRSLEEVGYDESPALPLFLRDRPPVKPERIGGTSMRVGTGVKSMGAEPPRISCVPGDCMEFSMSQRL</sequence>
<feature type="repeat" description="ANK" evidence="1">
    <location>
        <begin position="32"/>
        <end position="66"/>
    </location>
</feature>
<comment type="caution">
    <text evidence="3">The sequence shown here is derived from an EMBL/GenBank/DDBJ whole genome shotgun (WGS) entry which is preliminary data.</text>
</comment>
<evidence type="ECO:0000313" key="3">
    <source>
        <dbReference type="EMBL" id="ESL09820.1"/>
    </source>
</evidence>
<dbReference type="Pfam" id="PF12796">
    <property type="entry name" value="Ank_2"/>
    <property type="match status" value="1"/>
</dbReference>
<dbReference type="OrthoDB" id="20872at2759"/>
<dbReference type="SUPFAM" id="SSF48403">
    <property type="entry name" value="Ankyrin repeat"/>
    <property type="match status" value="1"/>
</dbReference>
<dbReference type="PANTHER" id="PTHR24118:SF99">
    <property type="entry name" value="POTE ANKYRIN DOMAIN FAMILY MEMBER 3C-RELATED"/>
    <property type="match status" value="1"/>
</dbReference>
<dbReference type="EMBL" id="AUPL01002455">
    <property type="protein sequence ID" value="ESL09820.1"/>
    <property type="molecule type" value="Genomic_DNA"/>
</dbReference>